<dbReference type="GO" id="GO:0005925">
    <property type="term" value="C:focal adhesion"/>
    <property type="evidence" value="ECO:0007669"/>
    <property type="project" value="TreeGrafter"/>
</dbReference>
<evidence type="ECO:0000256" key="3">
    <source>
        <dbReference type="ARBA" id="ARBA00022729"/>
    </source>
</evidence>
<feature type="signal peptide" evidence="9">
    <location>
        <begin position="1"/>
        <end position="20"/>
    </location>
</feature>
<dbReference type="AlphaFoldDB" id="A0A3Q3J1H5"/>
<dbReference type="Proteomes" id="UP000261600">
    <property type="component" value="Unplaced"/>
</dbReference>
<keyword evidence="4" id="KW-0472">Membrane</keyword>
<dbReference type="RefSeq" id="XP_020454325.1">
    <property type="nucleotide sequence ID" value="XM_020598669.1"/>
</dbReference>
<dbReference type="GO" id="GO:0030425">
    <property type="term" value="C:dendrite"/>
    <property type="evidence" value="ECO:0007669"/>
    <property type="project" value="TreeGrafter"/>
</dbReference>
<dbReference type="GO" id="GO:0030334">
    <property type="term" value="P:regulation of cell migration"/>
    <property type="evidence" value="ECO:0007669"/>
    <property type="project" value="InterPro"/>
</dbReference>
<dbReference type="InterPro" id="IPR033292">
    <property type="entry name" value="THY1"/>
</dbReference>
<evidence type="ECO:0000256" key="7">
    <source>
        <dbReference type="ARBA" id="ARBA00023288"/>
    </source>
</evidence>
<keyword evidence="11" id="KW-1185">Reference proteome</keyword>
<dbReference type="GO" id="GO:0005096">
    <property type="term" value="F:GTPase activator activity"/>
    <property type="evidence" value="ECO:0007669"/>
    <property type="project" value="TreeGrafter"/>
</dbReference>
<dbReference type="GO" id="GO:0007155">
    <property type="term" value="P:cell adhesion"/>
    <property type="evidence" value="ECO:0007669"/>
    <property type="project" value="InterPro"/>
</dbReference>
<organism evidence="10 11">
    <name type="scientific">Monopterus albus</name>
    <name type="common">Swamp eel</name>
    <dbReference type="NCBI Taxonomy" id="43700"/>
    <lineage>
        <taxon>Eukaryota</taxon>
        <taxon>Metazoa</taxon>
        <taxon>Chordata</taxon>
        <taxon>Craniata</taxon>
        <taxon>Vertebrata</taxon>
        <taxon>Euteleostomi</taxon>
        <taxon>Actinopterygii</taxon>
        <taxon>Neopterygii</taxon>
        <taxon>Teleostei</taxon>
        <taxon>Neoteleostei</taxon>
        <taxon>Acanthomorphata</taxon>
        <taxon>Anabantaria</taxon>
        <taxon>Synbranchiformes</taxon>
        <taxon>Synbranchidae</taxon>
        <taxon>Monopterus</taxon>
    </lineage>
</organism>
<evidence type="ECO:0000256" key="8">
    <source>
        <dbReference type="ARBA" id="ARBA00023319"/>
    </source>
</evidence>
<sequence>MLKSLFAYGVLGVFLIPAKCDQISVCVNDTDLRVDCRIPPTPNKISSYHFSLATEGKEFVINTNVSGSSAETRFQGKSYVVELEPKGYRMILEDFKDKLKGSTTYMCKINAQTASVSVEKEKLVKCSAVSLLVKSSCSWIFCLLIFFYHSHS</sequence>
<keyword evidence="3 9" id="KW-0732">Signal</keyword>
<keyword evidence="8" id="KW-0393">Immunoglobulin domain</keyword>
<dbReference type="GO" id="GO:0043209">
    <property type="term" value="C:myelin sheath"/>
    <property type="evidence" value="ECO:0007669"/>
    <property type="project" value="TreeGrafter"/>
</dbReference>
<evidence type="ECO:0000256" key="4">
    <source>
        <dbReference type="ARBA" id="ARBA00023136"/>
    </source>
</evidence>
<name>A0A3Q3J1H5_MONAL</name>
<keyword evidence="6" id="KW-0325">Glycoprotein</keyword>
<dbReference type="GO" id="GO:0009897">
    <property type="term" value="C:external side of plasma membrane"/>
    <property type="evidence" value="ECO:0007669"/>
    <property type="project" value="TreeGrafter"/>
</dbReference>
<dbReference type="GO" id="GO:0005178">
    <property type="term" value="F:integrin binding"/>
    <property type="evidence" value="ECO:0007669"/>
    <property type="project" value="InterPro"/>
</dbReference>
<dbReference type="GO" id="GO:0045121">
    <property type="term" value="C:membrane raft"/>
    <property type="evidence" value="ECO:0007669"/>
    <property type="project" value="TreeGrafter"/>
</dbReference>
<dbReference type="KEGG" id="malb:109959377"/>
<feature type="chain" id="PRO_5018752681" description="Immunoglobulin subtype domain-containing protein" evidence="9">
    <location>
        <begin position="21"/>
        <end position="152"/>
    </location>
</feature>
<dbReference type="Ensembl" id="ENSMALT00000010541.1">
    <property type="protein sequence ID" value="ENSMALP00000010320.1"/>
    <property type="gene ID" value="ENSMALG00000007355.1"/>
</dbReference>
<reference evidence="10" key="2">
    <citation type="submission" date="2025-09" db="UniProtKB">
        <authorList>
            <consortium name="Ensembl"/>
        </authorList>
    </citation>
    <scope>IDENTIFICATION</scope>
</reference>
<evidence type="ECO:0000256" key="1">
    <source>
        <dbReference type="ARBA" id="ARBA00004236"/>
    </source>
</evidence>
<comment type="subcellular location">
    <subcellularLocation>
        <location evidence="1">Cell membrane</location>
    </subcellularLocation>
</comment>
<dbReference type="GO" id="GO:0051894">
    <property type="term" value="P:positive regulation of focal adhesion assembly"/>
    <property type="evidence" value="ECO:0007669"/>
    <property type="project" value="TreeGrafter"/>
</dbReference>
<evidence type="ECO:0000256" key="5">
    <source>
        <dbReference type="ARBA" id="ARBA00023157"/>
    </source>
</evidence>
<evidence type="ECO:0000256" key="6">
    <source>
        <dbReference type="ARBA" id="ARBA00023180"/>
    </source>
</evidence>
<evidence type="ECO:0000313" key="11">
    <source>
        <dbReference type="Proteomes" id="UP000261600"/>
    </source>
</evidence>
<dbReference type="PANTHER" id="PTHR19226:SF2">
    <property type="entry name" value="THY-1 MEMBRANE GLYCOPROTEIN"/>
    <property type="match status" value="1"/>
</dbReference>
<keyword evidence="2" id="KW-1003">Cell membrane</keyword>
<proteinExistence type="predicted"/>
<dbReference type="PANTHER" id="PTHR19226">
    <property type="entry name" value="THY-1 MEMBRANE GLYCOPROTEIN"/>
    <property type="match status" value="1"/>
</dbReference>
<dbReference type="GeneID" id="109959377"/>
<keyword evidence="5" id="KW-1015">Disulfide bond</keyword>
<keyword evidence="7" id="KW-0449">Lipoprotein</keyword>
<reference evidence="10" key="1">
    <citation type="submission" date="2025-08" db="UniProtKB">
        <authorList>
            <consortium name="Ensembl"/>
        </authorList>
    </citation>
    <scope>IDENTIFICATION</scope>
</reference>
<protein>
    <recommendedName>
        <fullName evidence="12">Immunoglobulin subtype domain-containing protein</fullName>
    </recommendedName>
</protein>
<evidence type="ECO:0000256" key="2">
    <source>
        <dbReference type="ARBA" id="ARBA00022475"/>
    </source>
</evidence>
<dbReference type="GO" id="GO:0007229">
    <property type="term" value="P:integrin-mediated signaling pathway"/>
    <property type="evidence" value="ECO:0007669"/>
    <property type="project" value="TreeGrafter"/>
</dbReference>
<accession>A0A3Q3J1H5</accession>
<evidence type="ECO:0000256" key="9">
    <source>
        <dbReference type="SAM" id="SignalP"/>
    </source>
</evidence>
<evidence type="ECO:0008006" key="12">
    <source>
        <dbReference type="Google" id="ProtNLM"/>
    </source>
</evidence>
<evidence type="ECO:0000313" key="10">
    <source>
        <dbReference type="Ensembl" id="ENSMALP00000010320.1"/>
    </source>
</evidence>
<dbReference type="OrthoDB" id="8396829at2759"/>